<gene>
    <name evidence="2" type="ORF">EDC26_102129</name>
</gene>
<dbReference type="Proteomes" id="UP000295525">
    <property type="component" value="Unassembled WGS sequence"/>
</dbReference>
<comment type="caution">
    <text evidence="2">The sequence shown here is derived from an EMBL/GenBank/DDBJ whole genome shotgun (WGS) entry which is preliminary data.</text>
</comment>
<dbReference type="RefSeq" id="WP_132579781.1">
    <property type="nucleotide sequence ID" value="NZ_SMAJ01000002.1"/>
</dbReference>
<feature type="region of interest" description="Disordered" evidence="1">
    <location>
        <begin position="1"/>
        <end position="72"/>
    </location>
</feature>
<protein>
    <submittedName>
        <fullName evidence="2">Uncharacterized protein</fullName>
    </submittedName>
</protein>
<proteinExistence type="predicted"/>
<dbReference type="OrthoDB" id="8722685at2"/>
<keyword evidence="3" id="KW-1185">Reference proteome</keyword>
<feature type="compositionally biased region" description="Basic and acidic residues" evidence="1">
    <location>
        <begin position="8"/>
        <end position="20"/>
    </location>
</feature>
<organism evidence="2 3">
    <name type="scientific">Paralcaligenes ureilyticus</name>
    <dbReference type="NCBI Taxonomy" id="627131"/>
    <lineage>
        <taxon>Bacteria</taxon>
        <taxon>Pseudomonadati</taxon>
        <taxon>Pseudomonadota</taxon>
        <taxon>Betaproteobacteria</taxon>
        <taxon>Burkholderiales</taxon>
        <taxon>Alcaligenaceae</taxon>
        <taxon>Paralcaligenes</taxon>
    </lineage>
</organism>
<evidence type="ECO:0000313" key="2">
    <source>
        <dbReference type="EMBL" id="TCT10173.1"/>
    </source>
</evidence>
<accession>A0A4R3MBN4</accession>
<dbReference type="AlphaFoldDB" id="A0A4R3MBN4"/>
<evidence type="ECO:0000313" key="3">
    <source>
        <dbReference type="Proteomes" id="UP000295525"/>
    </source>
</evidence>
<name>A0A4R3MBN4_9BURK</name>
<evidence type="ECO:0000256" key="1">
    <source>
        <dbReference type="SAM" id="MobiDB-lite"/>
    </source>
</evidence>
<dbReference type="EMBL" id="SMAJ01000002">
    <property type="protein sequence ID" value="TCT10173.1"/>
    <property type="molecule type" value="Genomic_DNA"/>
</dbReference>
<reference evidence="2 3" key="1">
    <citation type="submission" date="2019-03" db="EMBL/GenBank/DDBJ databases">
        <title>Genomic Encyclopedia of Type Strains, Phase IV (KMG-IV): sequencing the most valuable type-strain genomes for metagenomic binning, comparative biology and taxonomic classification.</title>
        <authorList>
            <person name="Goeker M."/>
        </authorList>
    </citation>
    <scope>NUCLEOTIDE SEQUENCE [LARGE SCALE GENOMIC DNA]</scope>
    <source>
        <strain evidence="2 3">DSM 24591</strain>
    </source>
</reference>
<sequence length="91" mass="10167">MKKTSPSSDKKPYPDDHTTAESESDSAVSHHQNKKTPSQKKEDSLDEGLEETFPASDPVSITSLSTVASGPRERRFVKKIRLFVNNPRQIL</sequence>
<feature type="compositionally biased region" description="Polar residues" evidence="1">
    <location>
        <begin position="59"/>
        <end position="68"/>
    </location>
</feature>